<dbReference type="PANTHER" id="PTHR24096:SF422">
    <property type="entry name" value="BCDNA.GH02901"/>
    <property type="match status" value="1"/>
</dbReference>
<keyword evidence="3" id="KW-0436">Ligase</keyword>
<keyword evidence="4" id="KW-1185">Reference proteome</keyword>
<reference evidence="3" key="1">
    <citation type="journal article" date="2020" name="Stud. Mycol.">
        <title>101 Dothideomycetes genomes: a test case for predicting lifestyles and emergence of pathogens.</title>
        <authorList>
            <person name="Haridas S."/>
            <person name="Albert R."/>
            <person name="Binder M."/>
            <person name="Bloem J."/>
            <person name="Labutti K."/>
            <person name="Salamov A."/>
            <person name="Andreopoulos B."/>
            <person name="Baker S."/>
            <person name="Barry K."/>
            <person name="Bills G."/>
            <person name="Bluhm B."/>
            <person name="Cannon C."/>
            <person name="Castanera R."/>
            <person name="Culley D."/>
            <person name="Daum C."/>
            <person name="Ezra D."/>
            <person name="Gonzalez J."/>
            <person name="Henrissat B."/>
            <person name="Kuo A."/>
            <person name="Liang C."/>
            <person name="Lipzen A."/>
            <person name="Lutzoni F."/>
            <person name="Magnuson J."/>
            <person name="Mondo S."/>
            <person name="Nolan M."/>
            <person name="Ohm R."/>
            <person name="Pangilinan J."/>
            <person name="Park H.-J."/>
            <person name="Ramirez L."/>
            <person name="Alfaro M."/>
            <person name="Sun H."/>
            <person name="Tritt A."/>
            <person name="Yoshinaga Y."/>
            <person name="Zwiers L.-H."/>
            <person name="Turgeon B."/>
            <person name="Goodwin S."/>
            <person name="Spatafora J."/>
            <person name="Crous P."/>
            <person name="Grigoriev I."/>
        </authorList>
    </citation>
    <scope>NUCLEOTIDE SEQUENCE</scope>
    <source>
        <strain evidence="3">CBS 133067</strain>
    </source>
</reference>
<dbReference type="Proteomes" id="UP000799772">
    <property type="component" value="Unassembled WGS sequence"/>
</dbReference>
<sequence length="591" mass="65778">MVFHPPSWVPKLDFDIIPDNVPICDLILSEKHGRYSFAKSRNPFTCGLSGKTYTYAEVQDRVQFLARGLGQEMGWKPNEGSEWDKVVGIFSLNTIDYNSLCWSVHRLGGIVSPANAAYTAEEVAFQMQDSGAKCLFTCLPLLETAIKAASKCGIPKNHIYLMEMPTEFTGPVSVPKGVYTLDDMMGLGQGCRELEDLKWEKGESKRRVAFLCYSSGTSGAPKGVMISHYNVMANSIQIKLMDKLSRDYWKKPGEDEYLENCLGLLPMSHIYGLVVICHGSVYRGDTVIVLPKFDLKTTLKTIQDYRIGGLFLVPPIIVLFGKNEALLKQYDLSCVKSIFTGAAPLGEETAVDLNRQHPDWKIRQGYGLTETSTVVCSTWVNDTWLGSSGSLLPGVEARIVTMEGVDIDGYDQRGELLLKAPSVVLGYLKNEQATAETFAEDGEGGRWMRTGDEAMIRKNPKSGHEHVWITDRIKELIKVKGMQVAPAELEAHLLTHPAVGDCAVISIPDLDSGELPKAYIVKSTSVGLEESDAMLKRDIARHVEKTKSRHKWLKGGVEFVDVIPKSPSGKILRRLLRDRDREERRRKGAKM</sequence>
<comment type="caution">
    <text evidence="3">The sequence shown here is derived from an EMBL/GenBank/DDBJ whole genome shotgun (WGS) entry which is preliminary data.</text>
</comment>
<protein>
    <submittedName>
        <fullName evidence="3">Phenylacetyl-CoA ligase</fullName>
    </submittedName>
</protein>
<feature type="domain" description="AMP-binding enzyme C-terminal" evidence="2">
    <location>
        <begin position="488"/>
        <end position="570"/>
    </location>
</feature>
<dbReference type="InterPro" id="IPR025110">
    <property type="entry name" value="AMP-bd_C"/>
</dbReference>
<dbReference type="OrthoDB" id="6509636at2759"/>
<dbReference type="PROSITE" id="PS00455">
    <property type="entry name" value="AMP_BINDING"/>
    <property type="match status" value="1"/>
</dbReference>
<dbReference type="EMBL" id="ML978121">
    <property type="protein sequence ID" value="KAF2103764.1"/>
    <property type="molecule type" value="Genomic_DNA"/>
</dbReference>
<dbReference type="Gene3D" id="2.30.38.10">
    <property type="entry name" value="Luciferase, Domain 3"/>
    <property type="match status" value="1"/>
</dbReference>
<dbReference type="InterPro" id="IPR045851">
    <property type="entry name" value="AMP-bd_C_sf"/>
</dbReference>
<dbReference type="InterPro" id="IPR000873">
    <property type="entry name" value="AMP-dep_synth/lig_dom"/>
</dbReference>
<dbReference type="AlphaFoldDB" id="A0A9P4MFQ8"/>
<dbReference type="Pfam" id="PF13193">
    <property type="entry name" value="AMP-binding_C"/>
    <property type="match status" value="1"/>
</dbReference>
<dbReference type="InterPro" id="IPR020845">
    <property type="entry name" value="AMP-binding_CS"/>
</dbReference>
<evidence type="ECO:0000259" key="1">
    <source>
        <dbReference type="Pfam" id="PF00501"/>
    </source>
</evidence>
<gene>
    <name evidence="3" type="ORF">NA57DRAFT_30964</name>
</gene>
<dbReference type="PANTHER" id="PTHR24096">
    <property type="entry name" value="LONG-CHAIN-FATTY-ACID--COA LIGASE"/>
    <property type="match status" value="1"/>
</dbReference>
<feature type="domain" description="AMP-dependent synthetase/ligase" evidence="1">
    <location>
        <begin position="49"/>
        <end position="428"/>
    </location>
</feature>
<organism evidence="3 4">
    <name type="scientific">Rhizodiscina lignyota</name>
    <dbReference type="NCBI Taxonomy" id="1504668"/>
    <lineage>
        <taxon>Eukaryota</taxon>
        <taxon>Fungi</taxon>
        <taxon>Dikarya</taxon>
        <taxon>Ascomycota</taxon>
        <taxon>Pezizomycotina</taxon>
        <taxon>Dothideomycetes</taxon>
        <taxon>Pleosporomycetidae</taxon>
        <taxon>Aulographales</taxon>
        <taxon>Rhizodiscinaceae</taxon>
        <taxon>Rhizodiscina</taxon>
    </lineage>
</organism>
<dbReference type="Gene3D" id="3.40.50.980">
    <property type="match status" value="2"/>
</dbReference>
<dbReference type="Gene3D" id="3.30.300.30">
    <property type="match status" value="1"/>
</dbReference>
<evidence type="ECO:0000259" key="2">
    <source>
        <dbReference type="Pfam" id="PF13193"/>
    </source>
</evidence>
<evidence type="ECO:0000313" key="3">
    <source>
        <dbReference type="EMBL" id="KAF2103764.1"/>
    </source>
</evidence>
<dbReference type="Pfam" id="PF00501">
    <property type="entry name" value="AMP-binding"/>
    <property type="match status" value="1"/>
</dbReference>
<dbReference type="CDD" id="cd05911">
    <property type="entry name" value="Firefly_Luc_like"/>
    <property type="match status" value="1"/>
</dbReference>
<dbReference type="GO" id="GO:0016405">
    <property type="term" value="F:CoA-ligase activity"/>
    <property type="evidence" value="ECO:0007669"/>
    <property type="project" value="TreeGrafter"/>
</dbReference>
<dbReference type="SUPFAM" id="SSF56801">
    <property type="entry name" value="Acetyl-CoA synthetase-like"/>
    <property type="match status" value="1"/>
</dbReference>
<evidence type="ECO:0000313" key="4">
    <source>
        <dbReference type="Proteomes" id="UP000799772"/>
    </source>
</evidence>
<proteinExistence type="predicted"/>
<accession>A0A9P4MFQ8</accession>
<name>A0A9P4MFQ8_9PEZI</name>